<proteinExistence type="predicted"/>
<keyword evidence="3 5" id="KW-1133">Transmembrane helix</keyword>
<feature type="transmembrane region" description="Helical" evidence="5">
    <location>
        <begin position="250"/>
        <end position="267"/>
    </location>
</feature>
<sequence length="484" mass="48810">MTLLDTTSGAKIAPAATHPATPASPSAITRRVTLVVVCLATAMLMLDIAVVNTALPTIARELGSGMGGLKWVVDGYTLALATIVLSAGVWSDRLGRKAVFVWGTVVFTIASLLCTMAGTMEVLIGARIVQGLGAALLFASSLAVLADAFDDLAARAKALAIYGATIGASFAIGPVVGGVLTETLDWRAIFAVNVPIGGVMLVATRWVRESRSANPRRGDWAGQILVIVALAGLAYGLIGANDRGWSDSVTVAALAIAAAATAAFIVVERRVAEPMLPLSMFSNSSFAGGQVATFAISASMFALFVYTTIYLQGVLGMSAIEAGLVYVPGTAVMLVVAGATDQLVGRIPTWILLSVALVAVAVGLAAMTIGGVEGSGWAIAPGFALSCIGAGIFNPVMSGLVLAESHADDAGLAAGINDVFRQSGIALGVAALGAIFPAQSVLAGGSAVDFVSSLHVALWVGTGVALAGAAVCALTMRGVVAAQR</sequence>
<evidence type="ECO:0000256" key="5">
    <source>
        <dbReference type="SAM" id="Phobius"/>
    </source>
</evidence>
<feature type="transmembrane region" description="Helical" evidence="5">
    <location>
        <begin position="32"/>
        <end position="51"/>
    </location>
</feature>
<feature type="transmembrane region" description="Helical" evidence="5">
    <location>
        <begin position="71"/>
        <end position="91"/>
    </location>
</feature>
<evidence type="ECO:0000256" key="3">
    <source>
        <dbReference type="ARBA" id="ARBA00022989"/>
    </source>
</evidence>
<feature type="transmembrane region" description="Helical" evidence="5">
    <location>
        <begin position="220"/>
        <end position="238"/>
    </location>
</feature>
<dbReference type="AlphaFoldDB" id="K6WCY9"/>
<dbReference type="Gene3D" id="1.20.1720.10">
    <property type="entry name" value="Multidrug resistance protein D"/>
    <property type="match status" value="1"/>
</dbReference>
<dbReference type="CDD" id="cd17321">
    <property type="entry name" value="MFS_MMR_MDR_like"/>
    <property type="match status" value="1"/>
</dbReference>
<dbReference type="GO" id="GO:0005886">
    <property type="term" value="C:plasma membrane"/>
    <property type="evidence" value="ECO:0007669"/>
    <property type="project" value="UniProtKB-SubCell"/>
</dbReference>
<evidence type="ECO:0000313" key="8">
    <source>
        <dbReference type="Proteomes" id="UP000008363"/>
    </source>
</evidence>
<dbReference type="PROSITE" id="PS50850">
    <property type="entry name" value="MFS"/>
    <property type="match status" value="1"/>
</dbReference>
<dbReference type="GO" id="GO:0022857">
    <property type="term" value="F:transmembrane transporter activity"/>
    <property type="evidence" value="ECO:0007669"/>
    <property type="project" value="InterPro"/>
</dbReference>
<dbReference type="InterPro" id="IPR036259">
    <property type="entry name" value="MFS_trans_sf"/>
</dbReference>
<dbReference type="PANTHER" id="PTHR42718:SF49">
    <property type="entry name" value="EXPORT PROTEIN"/>
    <property type="match status" value="1"/>
</dbReference>
<reference evidence="7 8" key="1">
    <citation type="submission" date="2012-08" db="EMBL/GenBank/DDBJ databases">
        <title>Whole genome shotgun sequence of Gordonia rhizosphera NBRC 16068.</title>
        <authorList>
            <person name="Takarada H."/>
            <person name="Isaki S."/>
            <person name="Hosoyama A."/>
            <person name="Tsuchikane K."/>
            <person name="Katsumata H."/>
            <person name="Baba S."/>
            <person name="Ohji S."/>
            <person name="Yamazaki S."/>
            <person name="Fujita N."/>
        </authorList>
    </citation>
    <scope>NUCLEOTIDE SEQUENCE [LARGE SCALE GENOMIC DNA]</scope>
    <source>
        <strain evidence="7 8">NBRC 16068</strain>
    </source>
</reference>
<feature type="transmembrane region" description="Helical" evidence="5">
    <location>
        <begin position="424"/>
        <end position="444"/>
    </location>
</feature>
<dbReference type="Gene3D" id="1.20.1250.20">
    <property type="entry name" value="MFS general substrate transporter like domains"/>
    <property type="match status" value="1"/>
</dbReference>
<dbReference type="InterPro" id="IPR011701">
    <property type="entry name" value="MFS"/>
</dbReference>
<comment type="caution">
    <text evidence="7">The sequence shown here is derived from an EMBL/GenBank/DDBJ whole genome shotgun (WGS) entry which is preliminary data.</text>
</comment>
<gene>
    <name evidence="7" type="ORF">GORHZ_082_00070</name>
</gene>
<name>K6WCY9_9ACTN</name>
<dbReference type="SUPFAM" id="SSF103473">
    <property type="entry name" value="MFS general substrate transporter"/>
    <property type="match status" value="1"/>
</dbReference>
<feature type="transmembrane region" description="Helical" evidence="5">
    <location>
        <begin position="158"/>
        <end position="180"/>
    </location>
</feature>
<feature type="transmembrane region" description="Helical" evidence="5">
    <location>
        <begin position="287"/>
        <end position="309"/>
    </location>
</feature>
<evidence type="ECO:0000313" key="7">
    <source>
        <dbReference type="EMBL" id="GAB90057.1"/>
    </source>
</evidence>
<dbReference type="Pfam" id="PF07690">
    <property type="entry name" value="MFS_1"/>
    <property type="match status" value="1"/>
</dbReference>
<dbReference type="RefSeq" id="WP_006332564.1">
    <property type="nucleotide sequence ID" value="NZ_BAHC01000082.1"/>
</dbReference>
<evidence type="ECO:0000259" key="6">
    <source>
        <dbReference type="PROSITE" id="PS50850"/>
    </source>
</evidence>
<feature type="transmembrane region" description="Helical" evidence="5">
    <location>
        <begin position="186"/>
        <end position="208"/>
    </location>
</feature>
<feature type="transmembrane region" description="Helical" evidence="5">
    <location>
        <begin position="350"/>
        <end position="372"/>
    </location>
</feature>
<organism evidence="7 8">
    <name type="scientific">Gordonia rhizosphera NBRC 16068</name>
    <dbReference type="NCBI Taxonomy" id="1108045"/>
    <lineage>
        <taxon>Bacteria</taxon>
        <taxon>Bacillati</taxon>
        <taxon>Actinomycetota</taxon>
        <taxon>Actinomycetes</taxon>
        <taxon>Mycobacteriales</taxon>
        <taxon>Gordoniaceae</taxon>
        <taxon>Gordonia</taxon>
    </lineage>
</organism>
<evidence type="ECO:0000256" key="1">
    <source>
        <dbReference type="ARBA" id="ARBA00004651"/>
    </source>
</evidence>
<dbReference type="InterPro" id="IPR005829">
    <property type="entry name" value="Sugar_transporter_CS"/>
</dbReference>
<dbReference type="PROSITE" id="PS00216">
    <property type="entry name" value="SUGAR_TRANSPORT_1"/>
    <property type="match status" value="1"/>
</dbReference>
<evidence type="ECO:0000256" key="4">
    <source>
        <dbReference type="ARBA" id="ARBA00023136"/>
    </source>
</evidence>
<feature type="transmembrane region" description="Helical" evidence="5">
    <location>
        <begin position="456"/>
        <end position="480"/>
    </location>
</feature>
<keyword evidence="2 5" id="KW-0812">Transmembrane</keyword>
<accession>K6WCY9</accession>
<feature type="transmembrane region" description="Helical" evidence="5">
    <location>
        <begin position="315"/>
        <end position="338"/>
    </location>
</feature>
<feature type="domain" description="Major facilitator superfamily (MFS) profile" evidence="6">
    <location>
        <begin position="33"/>
        <end position="480"/>
    </location>
</feature>
<dbReference type="STRING" id="1108045.GORHZ_082_00070"/>
<keyword evidence="4 5" id="KW-0472">Membrane</keyword>
<dbReference type="OrthoDB" id="9781469at2"/>
<keyword evidence="8" id="KW-1185">Reference proteome</keyword>
<dbReference type="PANTHER" id="PTHR42718">
    <property type="entry name" value="MAJOR FACILITATOR SUPERFAMILY MULTIDRUG TRANSPORTER MFSC"/>
    <property type="match status" value="1"/>
</dbReference>
<feature type="transmembrane region" description="Helical" evidence="5">
    <location>
        <begin position="378"/>
        <end position="403"/>
    </location>
</feature>
<dbReference type="EMBL" id="BAHC01000082">
    <property type="protein sequence ID" value="GAB90057.1"/>
    <property type="molecule type" value="Genomic_DNA"/>
</dbReference>
<evidence type="ECO:0000256" key="2">
    <source>
        <dbReference type="ARBA" id="ARBA00022692"/>
    </source>
</evidence>
<comment type="subcellular location">
    <subcellularLocation>
        <location evidence="1">Cell membrane</location>
        <topology evidence="1">Multi-pass membrane protein</topology>
    </subcellularLocation>
</comment>
<dbReference type="eggNOG" id="COG0477">
    <property type="taxonomic scope" value="Bacteria"/>
</dbReference>
<protein>
    <submittedName>
        <fullName evidence="7">Putative drug resistance transporter</fullName>
    </submittedName>
</protein>
<feature type="transmembrane region" description="Helical" evidence="5">
    <location>
        <begin position="98"/>
        <end position="118"/>
    </location>
</feature>
<dbReference type="InterPro" id="IPR020846">
    <property type="entry name" value="MFS_dom"/>
</dbReference>
<feature type="transmembrane region" description="Helical" evidence="5">
    <location>
        <begin position="124"/>
        <end position="146"/>
    </location>
</feature>
<dbReference type="Proteomes" id="UP000008363">
    <property type="component" value="Unassembled WGS sequence"/>
</dbReference>